<feature type="region of interest" description="Disordered" evidence="1">
    <location>
        <begin position="55"/>
        <end position="121"/>
    </location>
</feature>
<dbReference type="AlphaFoldDB" id="A0AAW0I6U1"/>
<reference evidence="2 3" key="1">
    <citation type="journal article" date="2023" name="bioRxiv">
        <title>Conserved and derived expression patterns and positive selection on dental genes reveal complex evolutionary context of ever-growing rodent molars.</title>
        <authorList>
            <person name="Calamari Z.T."/>
            <person name="Song A."/>
            <person name="Cohen E."/>
            <person name="Akter M."/>
            <person name="Roy R.D."/>
            <person name="Hallikas O."/>
            <person name="Christensen M.M."/>
            <person name="Li P."/>
            <person name="Marangoni P."/>
            <person name="Jernvall J."/>
            <person name="Klein O.D."/>
        </authorList>
    </citation>
    <scope>NUCLEOTIDE SEQUENCE [LARGE SCALE GENOMIC DNA]</scope>
    <source>
        <strain evidence="2">V071</strain>
    </source>
</reference>
<protein>
    <submittedName>
        <fullName evidence="2">Uncharacterized protein</fullName>
    </submittedName>
</protein>
<proteinExistence type="predicted"/>
<gene>
    <name evidence="2" type="ORF">U0070_026774</name>
</gene>
<evidence type="ECO:0000313" key="3">
    <source>
        <dbReference type="Proteomes" id="UP001488838"/>
    </source>
</evidence>
<feature type="region of interest" description="Disordered" evidence="1">
    <location>
        <begin position="1"/>
        <end position="22"/>
    </location>
</feature>
<evidence type="ECO:0000313" key="2">
    <source>
        <dbReference type="EMBL" id="KAK7810151.1"/>
    </source>
</evidence>
<accession>A0AAW0I6U1</accession>
<dbReference type="EMBL" id="JBBHLL010000202">
    <property type="protein sequence ID" value="KAK7810151.1"/>
    <property type="molecule type" value="Genomic_DNA"/>
</dbReference>
<organism evidence="2 3">
    <name type="scientific">Myodes glareolus</name>
    <name type="common">Bank vole</name>
    <name type="synonym">Clethrionomys glareolus</name>
    <dbReference type="NCBI Taxonomy" id="447135"/>
    <lineage>
        <taxon>Eukaryota</taxon>
        <taxon>Metazoa</taxon>
        <taxon>Chordata</taxon>
        <taxon>Craniata</taxon>
        <taxon>Vertebrata</taxon>
        <taxon>Euteleostomi</taxon>
        <taxon>Mammalia</taxon>
        <taxon>Eutheria</taxon>
        <taxon>Euarchontoglires</taxon>
        <taxon>Glires</taxon>
        <taxon>Rodentia</taxon>
        <taxon>Myomorpha</taxon>
        <taxon>Muroidea</taxon>
        <taxon>Cricetidae</taxon>
        <taxon>Arvicolinae</taxon>
        <taxon>Myodes</taxon>
    </lineage>
</organism>
<sequence>MEDEESAEPVSSGPPRAPCQACSSSGLYAAVVESHSNPAQSVRRKEVMGQALFSSFGKREVATPARVTGRIQSQAASETEEWSRKENATSPPCHHPEATAQGATQPPGTRQETRESAPQPS</sequence>
<comment type="caution">
    <text evidence="2">The sequence shown here is derived from an EMBL/GenBank/DDBJ whole genome shotgun (WGS) entry which is preliminary data.</text>
</comment>
<keyword evidence="3" id="KW-1185">Reference proteome</keyword>
<feature type="compositionally biased region" description="Polar residues" evidence="1">
    <location>
        <begin position="101"/>
        <end position="121"/>
    </location>
</feature>
<dbReference type="Proteomes" id="UP001488838">
    <property type="component" value="Unassembled WGS sequence"/>
</dbReference>
<evidence type="ECO:0000256" key="1">
    <source>
        <dbReference type="SAM" id="MobiDB-lite"/>
    </source>
</evidence>
<name>A0AAW0I6U1_MYOGA</name>